<keyword evidence="3" id="KW-1185">Reference proteome</keyword>
<evidence type="ECO:0000313" key="2">
    <source>
        <dbReference type="EMBL" id="ETW92400.1"/>
    </source>
</evidence>
<gene>
    <name evidence="2" type="ORF">ETSY1_43800</name>
</gene>
<comment type="caution">
    <text evidence="2">The sequence shown here is derived from an EMBL/GenBank/DDBJ whole genome shotgun (WGS) entry which is preliminary data.</text>
</comment>
<accession>W4L408</accession>
<evidence type="ECO:0000313" key="3">
    <source>
        <dbReference type="Proteomes" id="UP000019141"/>
    </source>
</evidence>
<keyword evidence="1" id="KW-0472">Membrane</keyword>
<name>W4L408_ENTF1</name>
<keyword evidence="1" id="KW-1133">Transmembrane helix</keyword>
<dbReference type="EMBL" id="AZHW01001500">
    <property type="protein sequence ID" value="ETW92400.1"/>
    <property type="molecule type" value="Genomic_DNA"/>
</dbReference>
<feature type="transmembrane region" description="Helical" evidence="1">
    <location>
        <begin position="71"/>
        <end position="91"/>
    </location>
</feature>
<dbReference type="Proteomes" id="UP000019141">
    <property type="component" value="Unassembled WGS sequence"/>
</dbReference>
<sequence length="214" mass="23815">MKPIEPDGGDSPAGNLRADVDETFHRLARARHASEAFYVQVMARAAELPPPRAKRVTAMPWFNLNLRLPRAATIALASVLLLCMAGLGHLYHRVGQMQAVIEQEQKRQPQRVVQVARLHQEHMALQLSEREFDVGELSDIVLEAKSPDAKADDALSANSTFVEDEKRPASGAESILDQVIDTLRWAFDLVWENIQRVFNPHPSPAESQPSPSQS</sequence>
<evidence type="ECO:0000256" key="1">
    <source>
        <dbReference type="SAM" id="Phobius"/>
    </source>
</evidence>
<organism evidence="2 3">
    <name type="scientific">Entotheonella factor</name>
    <dbReference type="NCBI Taxonomy" id="1429438"/>
    <lineage>
        <taxon>Bacteria</taxon>
        <taxon>Pseudomonadati</taxon>
        <taxon>Nitrospinota/Tectimicrobiota group</taxon>
        <taxon>Candidatus Tectimicrobiota</taxon>
        <taxon>Candidatus Entotheonellia</taxon>
        <taxon>Candidatus Entotheonellales</taxon>
        <taxon>Candidatus Entotheonellaceae</taxon>
        <taxon>Candidatus Entotheonella</taxon>
    </lineage>
</organism>
<dbReference type="HOGENOM" id="CLU_1286852_0_0_7"/>
<proteinExistence type="predicted"/>
<dbReference type="AlphaFoldDB" id="W4L408"/>
<keyword evidence="1" id="KW-0812">Transmembrane</keyword>
<protein>
    <submittedName>
        <fullName evidence="2">Uncharacterized protein</fullName>
    </submittedName>
</protein>
<reference evidence="2 3" key="1">
    <citation type="journal article" date="2014" name="Nature">
        <title>An environmental bacterial taxon with a large and distinct metabolic repertoire.</title>
        <authorList>
            <person name="Wilson M.C."/>
            <person name="Mori T."/>
            <person name="Ruckert C."/>
            <person name="Uria A.R."/>
            <person name="Helf M.J."/>
            <person name="Takada K."/>
            <person name="Gernert C."/>
            <person name="Steffens U.A."/>
            <person name="Heycke N."/>
            <person name="Schmitt S."/>
            <person name="Rinke C."/>
            <person name="Helfrich E.J."/>
            <person name="Brachmann A.O."/>
            <person name="Gurgui C."/>
            <person name="Wakimoto T."/>
            <person name="Kracht M."/>
            <person name="Crusemann M."/>
            <person name="Hentschel U."/>
            <person name="Abe I."/>
            <person name="Matsunaga S."/>
            <person name="Kalinowski J."/>
            <person name="Takeyama H."/>
            <person name="Piel J."/>
        </authorList>
    </citation>
    <scope>NUCLEOTIDE SEQUENCE [LARGE SCALE GENOMIC DNA]</scope>
    <source>
        <strain evidence="3">TSY1</strain>
    </source>
</reference>